<accession>A0A380MVY5</accession>
<protein>
    <submittedName>
        <fullName evidence="1">Uncharacterized protein</fullName>
    </submittedName>
</protein>
<evidence type="ECO:0000313" key="1">
    <source>
        <dbReference type="EMBL" id="SUO96729.1"/>
    </source>
</evidence>
<dbReference type="AlphaFoldDB" id="A0A380MVY5"/>
<evidence type="ECO:0000313" key="2">
    <source>
        <dbReference type="Proteomes" id="UP000254601"/>
    </source>
</evidence>
<name>A0A380MVY5_9GAMM</name>
<dbReference type="Proteomes" id="UP000254601">
    <property type="component" value="Unassembled WGS sequence"/>
</dbReference>
<reference evidence="1 2" key="1">
    <citation type="submission" date="2018-06" db="EMBL/GenBank/DDBJ databases">
        <authorList>
            <consortium name="Pathogen Informatics"/>
            <person name="Doyle S."/>
        </authorList>
    </citation>
    <scope>NUCLEOTIDE SEQUENCE [LARGE SCALE GENOMIC DNA]</scope>
    <source>
        <strain evidence="1 2">NCTC13337</strain>
    </source>
</reference>
<gene>
    <name evidence="1" type="ORF">NCTC13337_01991</name>
</gene>
<sequence>MNTQSTQQKYFDSVLYTRCVLNEIKIVTPPLEKGISTAPLKPVFYQQRKVKSLIPQLICW</sequence>
<proteinExistence type="predicted"/>
<keyword evidence="2" id="KW-1185">Reference proteome</keyword>
<organism evidence="1 2">
    <name type="scientific">Suttonella ornithocola</name>
    <dbReference type="NCBI Taxonomy" id="279832"/>
    <lineage>
        <taxon>Bacteria</taxon>
        <taxon>Pseudomonadati</taxon>
        <taxon>Pseudomonadota</taxon>
        <taxon>Gammaproteobacteria</taxon>
        <taxon>Cardiobacteriales</taxon>
        <taxon>Cardiobacteriaceae</taxon>
        <taxon>Suttonella</taxon>
    </lineage>
</organism>
<dbReference type="EMBL" id="UHIC01000001">
    <property type="protein sequence ID" value="SUO96729.1"/>
    <property type="molecule type" value="Genomic_DNA"/>
</dbReference>